<reference evidence="13" key="1">
    <citation type="submission" date="2020-07" db="EMBL/GenBank/DDBJ databases">
        <authorList>
            <person name="Lin J."/>
        </authorList>
    </citation>
    <scope>NUCLEOTIDE SEQUENCE</scope>
</reference>
<dbReference type="EMBL" id="LR862153">
    <property type="protein sequence ID" value="CAD1835886.1"/>
    <property type="molecule type" value="Genomic_DNA"/>
</dbReference>
<dbReference type="GO" id="GO:0046933">
    <property type="term" value="F:proton-transporting ATP synthase activity, rotational mechanism"/>
    <property type="evidence" value="ECO:0007669"/>
    <property type="project" value="TreeGrafter"/>
</dbReference>
<keyword evidence="5 12" id="KW-0812">Transmembrane</keyword>
<evidence type="ECO:0000256" key="3">
    <source>
        <dbReference type="ARBA" id="ARBA00022448"/>
    </source>
</evidence>
<evidence type="ECO:0000256" key="7">
    <source>
        <dbReference type="ARBA" id="ARBA00022989"/>
    </source>
</evidence>
<evidence type="ECO:0000313" key="13">
    <source>
        <dbReference type="EMBL" id="CAD1835886.1"/>
    </source>
</evidence>
<evidence type="ECO:0000256" key="1">
    <source>
        <dbReference type="ARBA" id="ARBA00004141"/>
    </source>
</evidence>
<dbReference type="InterPro" id="IPR045083">
    <property type="entry name" value="ATP_synth_F0_asu_bact/mt"/>
</dbReference>
<dbReference type="GO" id="GO:0045259">
    <property type="term" value="C:proton-transporting ATP synthase complex"/>
    <property type="evidence" value="ECO:0007669"/>
    <property type="project" value="UniProtKB-KW"/>
</dbReference>
<evidence type="ECO:0000256" key="10">
    <source>
        <dbReference type="ARBA" id="ARBA00023310"/>
    </source>
</evidence>
<evidence type="ECO:0000256" key="2">
    <source>
        <dbReference type="ARBA" id="ARBA00006810"/>
    </source>
</evidence>
<proteinExistence type="inferred from homology"/>
<dbReference type="PANTHER" id="PTHR11410:SF0">
    <property type="entry name" value="ATP SYNTHASE SUBUNIT A"/>
    <property type="match status" value="1"/>
</dbReference>
<sequence>MEIPMIEELFRRLDNYFIFEEILSEKIDYLQNLQEIGRMSAEMRIKDGNGGSPLEQFSIHPLILLKIGNFDFSFTNPSLSMLLTLGLVLLLIFVVTKKGGGKSVPNAWQSLVELIHDFVPNLALDVTLTSPERIVIGTASFPVSEDIEITAPVLAPSGSKDDVNATAVATEVVCEGVSAGIVSTVSEPPLIKEAAAGSTTVLPVPKASSRPLLTALIGWGRLR</sequence>
<keyword evidence="6" id="KW-0375">Hydrogen ion transport</keyword>
<keyword evidence="3" id="KW-0813">Transport</keyword>
<gene>
    <name evidence="13" type="ORF">CB5_LOCUS19097</name>
</gene>
<dbReference type="PANTHER" id="PTHR11410">
    <property type="entry name" value="ATP SYNTHASE SUBUNIT A"/>
    <property type="match status" value="1"/>
</dbReference>
<name>A0A6V7PZ14_ANACO</name>
<feature type="transmembrane region" description="Helical" evidence="12">
    <location>
        <begin position="78"/>
        <end position="96"/>
    </location>
</feature>
<keyword evidence="8" id="KW-0406">Ion transport</keyword>
<comment type="similarity">
    <text evidence="2">Belongs to the ATPase A chain family.</text>
</comment>
<keyword evidence="10" id="KW-0066">ATP synthesis</keyword>
<evidence type="ECO:0000256" key="4">
    <source>
        <dbReference type="ARBA" id="ARBA00022547"/>
    </source>
</evidence>
<keyword evidence="4" id="KW-0138">CF(0)</keyword>
<accession>A0A6V7PZ14</accession>
<evidence type="ECO:0000256" key="6">
    <source>
        <dbReference type="ARBA" id="ARBA00022781"/>
    </source>
</evidence>
<keyword evidence="7 12" id="KW-1133">Transmembrane helix</keyword>
<keyword evidence="9 12" id="KW-0472">Membrane</keyword>
<evidence type="ECO:0000256" key="11">
    <source>
        <dbReference type="ARBA" id="ARBA00032954"/>
    </source>
</evidence>
<evidence type="ECO:0000256" key="12">
    <source>
        <dbReference type="SAM" id="Phobius"/>
    </source>
</evidence>
<evidence type="ECO:0000256" key="5">
    <source>
        <dbReference type="ARBA" id="ARBA00022692"/>
    </source>
</evidence>
<comment type="subcellular location">
    <subcellularLocation>
        <location evidence="1">Membrane</location>
        <topology evidence="1">Multi-pass membrane protein</topology>
    </subcellularLocation>
</comment>
<dbReference type="AlphaFoldDB" id="A0A6V7PZ14"/>
<organism evidence="13">
    <name type="scientific">Ananas comosus var. bracteatus</name>
    <name type="common">red pineapple</name>
    <dbReference type="NCBI Taxonomy" id="296719"/>
    <lineage>
        <taxon>Eukaryota</taxon>
        <taxon>Viridiplantae</taxon>
        <taxon>Streptophyta</taxon>
        <taxon>Embryophyta</taxon>
        <taxon>Tracheophyta</taxon>
        <taxon>Spermatophyta</taxon>
        <taxon>Magnoliopsida</taxon>
        <taxon>Liliopsida</taxon>
        <taxon>Poales</taxon>
        <taxon>Bromeliaceae</taxon>
        <taxon>Bromelioideae</taxon>
        <taxon>Ananas</taxon>
    </lineage>
</organism>
<protein>
    <recommendedName>
        <fullName evidence="11">F-ATPase protein 6</fullName>
    </recommendedName>
</protein>
<evidence type="ECO:0000256" key="8">
    <source>
        <dbReference type="ARBA" id="ARBA00023065"/>
    </source>
</evidence>
<evidence type="ECO:0000256" key="9">
    <source>
        <dbReference type="ARBA" id="ARBA00023136"/>
    </source>
</evidence>